<protein>
    <submittedName>
        <fullName evidence="2">Uncharacterized protein</fullName>
    </submittedName>
</protein>
<dbReference type="Gene3D" id="2.60.120.10">
    <property type="entry name" value="Jelly Rolls"/>
    <property type="match status" value="1"/>
</dbReference>
<dbReference type="OrthoDB" id="1433532at2"/>
<feature type="signal peptide" evidence="1">
    <location>
        <begin position="1"/>
        <end position="28"/>
    </location>
</feature>
<evidence type="ECO:0000313" key="3">
    <source>
        <dbReference type="Proteomes" id="UP000078090"/>
    </source>
</evidence>
<dbReference type="EMBL" id="LUUG01000077">
    <property type="protein sequence ID" value="OAI03543.1"/>
    <property type="molecule type" value="Genomic_DNA"/>
</dbReference>
<proteinExistence type="predicted"/>
<reference evidence="2 3" key="1">
    <citation type="submission" date="2016-03" db="EMBL/GenBank/DDBJ databases">
        <authorList>
            <person name="Ploux O."/>
        </authorList>
    </citation>
    <scope>NUCLEOTIDE SEQUENCE [LARGE SCALE GENOMIC DNA]</scope>
    <source>
        <strain evidence="2 3">R-45363</strain>
    </source>
</reference>
<dbReference type="SUPFAM" id="SSF51182">
    <property type="entry name" value="RmlC-like cupins"/>
    <property type="match status" value="1"/>
</dbReference>
<organism evidence="2 3">
    <name type="scientific">Methylomonas methanica</name>
    <dbReference type="NCBI Taxonomy" id="421"/>
    <lineage>
        <taxon>Bacteria</taxon>
        <taxon>Pseudomonadati</taxon>
        <taxon>Pseudomonadota</taxon>
        <taxon>Gammaproteobacteria</taxon>
        <taxon>Methylococcales</taxon>
        <taxon>Methylococcaceae</taxon>
        <taxon>Methylomonas</taxon>
    </lineage>
</organism>
<dbReference type="InterPro" id="IPR011051">
    <property type="entry name" value="RmlC_Cupin_sf"/>
</dbReference>
<evidence type="ECO:0000313" key="2">
    <source>
        <dbReference type="EMBL" id="OAI03543.1"/>
    </source>
</evidence>
<dbReference type="CDD" id="cd06989">
    <property type="entry name" value="cupin_DRT102"/>
    <property type="match status" value="1"/>
</dbReference>
<sequence length="155" mass="16719">MLRTRIRPPLSLLTLVVALPFTCSSAAALELDPKAISIKLPEQINWVANPSGSESAVLVGDPNKPGLYVVLNKWKAHHNSKPHSHPNDRFITVISGTWWVGTGSNYDPEHLQPVPAGSFVTHYGNEIHYDGAKDEDTILQIVGIGPATSTPAPGK</sequence>
<dbReference type="RefSeq" id="WP_064008969.1">
    <property type="nucleotide sequence ID" value="NZ_LUUG01000077.1"/>
</dbReference>
<dbReference type="AlphaFoldDB" id="A0A177MDZ5"/>
<gene>
    <name evidence="2" type="ORF">A1332_15600</name>
</gene>
<keyword evidence="1" id="KW-0732">Signal</keyword>
<evidence type="ECO:0000256" key="1">
    <source>
        <dbReference type="SAM" id="SignalP"/>
    </source>
</evidence>
<name>A0A177MDZ5_METMH</name>
<accession>A0A177MDZ5</accession>
<dbReference type="Proteomes" id="UP000078090">
    <property type="component" value="Unassembled WGS sequence"/>
</dbReference>
<dbReference type="InterPro" id="IPR014710">
    <property type="entry name" value="RmlC-like_jellyroll"/>
</dbReference>
<feature type="chain" id="PRO_5008067936" evidence="1">
    <location>
        <begin position="29"/>
        <end position="155"/>
    </location>
</feature>
<comment type="caution">
    <text evidence="2">The sequence shown here is derived from an EMBL/GenBank/DDBJ whole genome shotgun (WGS) entry which is preliminary data.</text>
</comment>